<sequence length="122" mass="14123">MIDLNKKYVRTFDFELTGYPDETFRVVLDSVTYEVRFTWNERDESWLFSLGDIGVSPTITTKLTCYSDIIGPYRYLDNVPDGNLYLFPLRDIATRVGRYNVGPLSGVQMIYASREEDVEAIN</sequence>
<dbReference type="Pfam" id="PF22479">
    <property type="entry name" value="Pam3_gp18"/>
    <property type="match status" value="1"/>
</dbReference>
<protein>
    <recommendedName>
        <fullName evidence="1">Cyanophage baseplate Pam3 plug gp18 domain-containing protein</fullName>
    </recommendedName>
</protein>
<dbReference type="InterPro" id="IPR054252">
    <property type="entry name" value="Pam3_gp18"/>
</dbReference>
<name>A0AAE9PSG9_9CAUD</name>
<accession>A0AAE9PSG9</accession>
<evidence type="ECO:0000313" key="3">
    <source>
        <dbReference type="Proteomes" id="UP001236076"/>
    </source>
</evidence>
<gene>
    <name evidence="2" type="ORF">A54_237</name>
</gene>
<keyword evidence="3" id="KW-1185">Reference proteome</keyword>
<dbReference type="Proteomes" id="UP001236076">
    <property type="component" value="Segment"/>
</dbReference>
<organism evidence="2 3">
    <name type="scientific">Escherichia phage A5-4</name>
    <dbReference type="NCBI Taxonomy" id="2996162"/>
    <lineage>
        <taxon>Viruses</taxon>
        <taxon>Duplodnaviria</taxon>
        <taxon>Heunggongvirae</taxon>
        <taxon>Uroviricota</taxon>
        <taxon>Caudoviricetes</taxon>
        <taxon>Vequintavirinae</taxon>
    </lineage>
</organism>
<proteinExistence type="predicted"/>
<feature type="domain" description="Cyanophage baseplate Pam3 plug gp18" evidence="1">
    <location>
        <begin position="15"/>
        <end position="113"/>
    </location>
</feature>
<dbReference type="EMBL" id="OP744025">
    <property type="protein sequence ID" value="UZZ64201.1"/>
    <property type="molecule type" value="Genomic_DNA"/>
</dbReference>
<evidence type="ECO:0000259" key="1">
    <source>
        <dbReference type="Pfam" id="PF22479"/>
    </source>
</evidence>
<evidence type="ECO:0000313" key="2">
    <source>
        <dbReference type="EMBL" id="UZZ64201.1"/>
    </source>
</evidence>
<reference evidence="2 3" key="1">
    <citation type="submission" date="2022-10" db="EMBL/GenBank/DDBJ databases">
        <authorList>
            <person name="Cortes-Martin A."/>
            <person name="Buttimer C.T.H."/>
            <person name="Hill C."/>
        </authorList>
    </citation>
    <scope>NUCLEOTIDE SEQUENCE [LARGE SCALE GENOMIC DNA]</scope>
</reference>